<dbReference type="Pfam" id="PF00244">
    <property type="entry name" value="14-3-3"/>
    <property type="match status" value="1"/>
</dbReference>
<dbReference type="PRINTS" id="PR00305">
    <property type="entry name" value="1433ZETA"/>
</dbReference>
<evidence type="ECO:0000259" key="3">
    <source>
        <dbReference type="SMART" id="SM00101"/>
    </source>
</evidence>
<evidence type="ECO:0000313" key="5">
    <source>
        <dbReference type="Proteomes" id="UP001178507"/>
    </source>
</evidence>
<dbReference type="SMART" id="SM00101">
    <property type="entry name" value="14_3_3"/>
    <property type="match status" value="1"/>
</dbReference>
<gene>
    <name evidence="4" type="ORF">EVOR1521_LOCUS18175</name>
</gene>
<evidence type="ECO:0000313" key="4">
    <source>
        <dbReference type="EMBL" id="CAJ1393275.1"/>
    </source>
</evidence>
<dbReference type="AlphaFoldDB" id="A0AA36N050"/>
<reference evidence="4" key="1">
    <citation type="submission" date="2023-08" db="EMBL/GenBank/DDBJ databases">
        <authorList>
            <person name="Chen Y."/>
            <person name="Shah S."/>
            <person name="Dougan E. K."/>
            <person name="Thang M."/>
            <person name="Chan C."/>
        </authorList>
    </citation>
    <scope>NUCLEOTIDE SEQUENCE</scope>
</reference>
<protein>
    <recommendedName>
        <fullName evidence="3">14-3-3 domain-containing protein</fullName>
    </recommendedName>
</protein>
<evidence type="ECO:0000256" key="1">
    <source>
        <dbReference type="ARBA" id="ARBA00006141"/>
    </source>
</evidence>
<sequence>MVALELARVAERAERYDDMAEYMKERAMTMEPLNSEERDMFSAAFKNALTDRRVAVRIAVQVYSQELSEGSAERASLANGYKTRVENELQDICKKVLHLLEKVLLPSAAAGEAKTFYLKMQGDYCRYLAEFSTGDALEKYSRMAAEAYSNGMREALALHEVHPVRLGLALNFSVFQHEVLHNTAAALDLANSALHSAQANLDSISEDSQSDALLTLQLLAAALSAGSGIEDMLKTRMKEKVGEDKDMETLIAVVAVQKAHEEELGDQGPVVSQAQSTVRACATYSQGCPYPQQPQPFLREARHPNERTPAHAMHRMNPGSTQLQPCSQMPQLTMPHVNQTNQQMQPFLATPSPVPVGTSDEVAMGYAYSRDDIVPHIREACKASDVSKAIGFLRNIEDEKRQVALPLVLEDFKCILNAASNPAEDQVKVSPIDVSEIAYQLAKLQTPAGSPQVTQNIDDLLKSVSEIAKHHAPELTPHAISRLVWGFATLAQRNDSLMSVVAAEVVRKIDSFQHQELANTAWAFAKVGLWNDTLAQRLAGQCVDKMDTFTTESLSNVAWAMAQWGSKQETLLQKMADALCSKRDTLTPVSMSKIAWAFSTLSYKSVNLMSLIAAESTRQMSQFSMKELANLAWAFANLRLQNEKLYDAMADQLSTRRDDRMQPSEVANIAWAFAKNFRTKEGIKEGHIMRRLADEALPQIGSFKAAEITMLTWAFAVSSVPHPDLMREIGVKVAKRCEKFAAAQLVHVVWAFGALSMRQKDLCDAVATSCRRDMKLFTANGLAQIIWGFSMAQYRDTAFMHDAEPVIIEGISSLKPLALYRVVCSYDDLAVHSSKLKEDEALKKQEEFSLKGLSRLLECYTTCAKPASQESAGESPGQATGYGGDLPGGRPEARDQRHRKATSPGAAGVDGHPGAASARHEVCVGKAGHWHAGLDVRVRVPEKGPALAAQKLGKGTNTVARPRRGRLHRVV</sequence>
<dbReference type="InterPro" id="IPR023410">
    <property type="entry name" value="14-3-3_domain"/>
</dbReference>
<dbReference type="InterPro" id="IPR058917">
    <property type="entry name" value="RESC6_dom"/>
</dbReference>
<accession>A0AA36N050</accession>
<keyword evidence="5" id="KW-1185">Reference proteome</keyword>
<dbReference type="Proteomes" id="UP001178507">
    <property type="component" value="Unassembled WGS sequence"/>
</dbReference>
<dbReference type="EMBL" id="CAUJNA010002513">
    <property type="protein sequence ID" value="CAJ1393275.1"/>
    <property type="molecule type" value="Genomic_DNA"/>
</dbReference>
<proteinExistence type="inferred from homology"/>
<dbReference type="Pfam" id="PF26188">
    <property type="entry name" value="RESC6"/>
    <property type="match status" value="2"/>
</dbReference>
<dbReference type="CDD" id="cd08774">
    <property type="entry name" value="14-3-3"/>
    <property type="match status" value="1"/>
</dbReference>
<dbReference type="InterPro" id="IPR036815">
    <property type="entry name" value="14-3-3_dom_sf"/>
</dbReference>
<comment type="caution">
    <text evidence="4">The sequence shown here is derived from an EMBL/GenBank/DDBJ whole genome shotgun (WGS) entry which is preliminary data.</text>
</comment>
<feature type="region of interest" description="Disordered" evidence="2">
    <location>
        <begin position="867"/>
        <end position="917"/>
    </location>
</feature>
<dbReference type="PANTHER" id="PTHR18860">
    <property type="entry name" value="14-3-3 PROTEIN"/>
    <property type="match status" value="1"/>
</dbReference>
<evidence type="ECO:0000256" key="2">
    <source>
        <dbReference type="SAM" id="MobiDB-lite"/>
    </source>
</evidence>
<organism evidence="4 5">
    <name type="scientific">Effrenium voratum</name>
    <dbReference type="NCBI Taxonomy" id="2562239"/>
    <lineage>
        <taxon>Eukaryota</taxon>
        <taxon>Sar</taxon>
        <taxon>Alveolata</taxon>
        <taxon>Dinophyceae</taxon>
        <taxon>Suessiales</taxon>
        <taxon>Symbiodiniaceae</taxon>
        <taxon>Effrenium</taxon>
    </lineage>
</organism>
<dbReference type="InterPro" id="IPR000308">
    <property type="entry name" value="14-3-3"/>
</dbReference>
<feature type="domain" description="14-3-3" evidence="3">
    <location>
        <begin position="6"/>
        <end position="239"/>
    </location>
</feature>
<dbReference type="Gene3D" id="1.20.190.20">
    <property type="entry name" value="14-3-3 domain"/>
    <property type="match status" value="1"/>
</dbReference>
<dbReference type="SUPFAM" id="SSF48445">
    <property type="entry name" value="14-3-3 protein"/>
    <property type="match status" value="1"/>
</dbReference>
<comment type="similarity">
    <text evidence="1">Belongs to the 14-3-3 family.</text>
</comment>
<name>A0AA36N050_9DINO</name>